<dbReference type="Proteomes" id="UP000240243">
    <property type="component" value="Unassembled WGS sequence"/>
</dbReference>
<reference evidence="2 3" key="1">
    <citation type="submission" date="2018-03" db="EMBL/GenBank/DDBJ databases">
        <title>The draft genome of Zobellella sp. 59N8.</title>
        <authorList>
            <person name="Liu L."/>
            <person name="Li L."/>
            <person name="Zhang X."/>
            <person name="Liang L."/>
            <person name="Wang T."/>
        </authorList>
    </citation>
    <scope>NUCLEOTIDE SEQUENCE [LARGE SCALE GENOMIC DNA]</scope>
    <source>
        <strain evidence="2 3">59N8</strain>
    </source>
</reference>
<keyword evidence="1" id="KW-0812">Transmembrane</keyword>
<protein>
    <submittedName>
        <fullName evidence="2">NAD/FAD-utilizing enzyme</fullName>
    </submittedName>
</protein>
<feature type="transmembrane region" description="Helical" evidence="1">
    <location>
        <begin position="93"/>
        <end position="113"/>
    </location>
</feature>
<accession>A0A2P7R6B2</accession>
<keyword evidence="1" id="KW-1133">Transmembrane helix</keyword>
<gene>
    <name evidence="2" type="ORF">C7H85_10255</name>
</gene>
<evidence type="ECO:0000256" key="1">
    <source>
        <dbReference type="SAM" id="Phobius"/>
    </source>
</evidence>
<keyword evidence="1" id="KW-0472">Membrane</keyword>
<name>A0A2P7R6B2_9GAMM</name>
<evidence type="ECO:0000313" key="2">
    <source>
        <dbReference type="EMBL" id="PSJ45748.1"/>
    </source>
</evidence>
<dbReference type="EMBL" id="PXYG01000003">
    <property type="protein sequence ID" value="PSJ45748.1"/>
    <property type="molecule type" value="Genomic_DNA"/>
</dbReference>
<dbReference type="OrthoDB" id="5905880at2"/>
<feature type="transmembrane region" description="Helical" evidence="1">
    <location>
        <begin position="63"/>
        <end position="81"/>
    </location>
</feature>
<keyword evidence="3" id="KW-1185">Reference proteome</keyword>
<dbReference type="AlphaFoldDB" id="A0A2P7R6B2"/>
<organism evidence="2 3">
    <name type="scientific">Zobellella endophytica</name>
    <dbReference type="NCBI Taxonomy" id="2116700"/>
    <lineage>
        <taxon>Bacteria</taxon>
        <taxon>Pseudomonadati</taxon>
        <taxon>Pseudomonadota</taxon>
        <taxon>Gammaproteobacteria</taxon>
        <taxon>Aeromonadales</taxon>
        <taxon>Aeromonadaceae</taxon>
        <taxon>Zobellella</taxon>
    </lineage>
</organism>
<dbReference type="RefSeq" id="WP_106729611.1">
    <property type="nucleotide sequence ID" value="NZ_PXYG01000003.1"/>
</dbReference>
<sequence>MKRYYYLSDDLDDLEAVEQELEEGGVTQPQIHVLSEQDGEVERHRLHEVEPVLKQDVVHSTELGALIGVVAAALVLLVSYFSGMTTSVGWTPFVFLAIVALGFCTWEGGMFGIQQPHRAFRKYRGELNAGRHLFFVDVEPAQEAVLARVVGAHPRLEAAGTGASTPRWVIRLQNKWKAFIHTMP</sequence>
<comment type="caution">
    <text evidence="2">The sequence shown here is derived from an EMBL/GenBank/DDBJ whole genome shotgun (WGS) entry which is preliminary data.</text>
</comment>
<evidence type="ECO:0000313" key="3">
    <source>
        <dbReference type="Proteomes" id="UP000240243"/>
    </source>
</evidence>
<proteinExistence type="predicted"/>